<name>W5IGW8_SCAIO</name>
<sequence>MKFRLKAVGALVLSMAMLTGISACGSGDSSGESNGKTVITFWHNSTTGEGKAYWEKVAKAFEKKHSTVDIRIQTIQNEDLDGKLQTALQDEKSAPDIFLARGGQKTKDMADAGQLMDLTNLISDNVRTNHAAALKGVTFDNKVYAVPMTTQPEGFWYSKDLFKKAGISKVPTTINDLYSVVRKLKAAGISPIALGAKDAWPAAHWYYSFALRECSDATFATTMKTMKFTDPCWAKAGHDVKKFADIKPFNEGFLTTSAQQGAGSSAGLVANHKAAMELMGTWDPGVMGDLTPDKKLVPDLGYFPFPEVPGGKGEKGAMMGGSDGYAVYIHAPKEAADFLNFAAQKENQEAYANAFHTIPANTQAQGVVTYSALKDVLKYYSKAPAMYQYLDTQFGSNVGNAMNEAVVNLLAGKGTPEQIVSATNAAAQK</sequence>
<feature type="chain" id="PRO_5039658599" evidence="1">
    <location>
        <begin position="26"/>
        <end position="429"/>
    </location>
</feature>
<dbReference type="InterPro" id="IPR006059">
    <property type="entry name" value="SBP"/>
</dbReference>
<reference evidence="2 3" key="1">
    <citation type="submission" date="2012-01" db="EMBL/GenBank/DDBJ databases">
        <title>The Genome Sequence of Scardovia inopinata F0304.</title>
        <authorList>
            <consortium name="The Broad Institute Genome Sequencing Platform"/>
            <person name="Ward D."/>
            <person name="Earl A."/>
            <person name="Feldgarden M."/>
            <person name="Gevers D."/>
            <person name="Young S."/>
            <person name="Zeng Q."/>
            <person name="Koehrsen M."/>
            <person name="Alvarado L."/>
            <person name="Berlin A.M."/>
            <person name="Borenstein D."/>
            <person name="Chapman S.B."/>
            <person name="Chen Z."/>
            <person name="Engels R."/>
            <person name="Freedman E."/>
            <person name="Gellesch M."/>
            <person name="Goldberg J."/>
            <person name="Griggs A."/>
            <person name="Gujja S."/>
            <person name="Heilman E.R."/>
            <person name="Heiman D.I."/>
            <person name="Hepburn T.A."/>
            <person name="Howarth C."/>
            <person name="Jen D."/>
            <person name="Larson L."/>
            <person name="Mehta T."/>
            <person name="Park D."/>
            <person name="Pearson M."/>
            <person name="Richards J."/>
            <person name="Roberts A."/>
            <person name="Saif S."/>
            <person name="Shea T.D."/>
            <person name="Shenoy N."/>
            <person name="Sisk P."/>
            <person name="Stolte C."/>
            <person name="Sykes S.N."/>
            <person name="Walk T."/>
            <person name="White J."/>
            <person name="Yandava C."/>
            <person name="Izard J."/>
            <person name="Baranova O.V."/>
            <person name="Blanton J.M."/>
            <person name="Tanner A.C."/>
            <person name="Dewhirst F."/>
            <person name="Haas B."/>
            <person name="Nusbaum C."/>
            <person name="Birren B."/>
        </authorList>
    </citation>
    <scope>NUCLEOTIDE SEQUENCE [LARGE SCALE GENOMIC DNA]</scope>
    <source>
        <strain evidence="2 3">F0304</strain>
    </source>
</reference>
<keyword evidence="3" id="KW-1185">Reference proteome</keyword>
<dbReference type="Pfam" id="PF01547">
    <property type="entry name" value="SBP_bac_1"/>
    <property type="match status" value="1"/>
</dbReference>
<dbReference type="SUPFAM" id="SSF53850">
    <property type="entry name" value="Periplasmic binding protein-like II"/>
    <property type="match status" value="1"/>
</dbReference>
<dbReference type="HOGENOM" id="CLU_031285_12_0_11"/>
<feature type="signal peptide" evidence="1">
    <location>
        <begin position="1"/>
        <end position="25"/>
    </location>
</feature>
<evidence type="ECO:0000256" key="1">
    <source>
        <dbReference type="SAM" id="SignalP"/>
    </source>
</evidence>
<dbReference type="RefSeq" id="WP_040591285.1">
    <property type="nucleotide sequence ID" value="NZ_GG770226.1"/>
</dbReference>
<dbReference type="PANTHER" id="PTHR43649:SF14">
    <property type="entry name" value="BLR3389 PROTEIN"/>
    <property type="match status" value="1"/>
</dbReference>
<evidence type="ECO:0000313" key="2">
    <source>
        <dbReference type="EMBL" id="EFG26098.2"/>
    </source>
</evidence>
<accession>W5IGW8</accession>
<dbReference type="eggNOG" id="COG1653">
    <property type="taxonomic scope" value="Bacteria"/>
</dbReference>
<dbReference type="PROSITE" id="PS51257">
    <property type="entry name" value="PROKAR_LIPOPROTEIN"/>
    <property type="match status" value="1"/>
</dbReference>
<comment type="caution">
    <text evidence="2">The sequence shown here is derived from an EMBL/GenBank/DDBJ whole genome shotgun (WGS) entry which is preliminary data.</text>
</comment>
<dbReference type="Proteomes" id="UP000005777">
    <property type="component" value="Unassembled WGS sequence"/>
</dbReference>
<proteinExistence type="predicted"/>
<dbReference type="EMBL" id="ADCX01000010">
    <property type="protein sequence ID" value="EFG26098.2"/>
    <property type="molecule type" value="Genomic_DNA"/>
</dbReference>
<evidence type="ECO:0000313" key="3">
    <source>
        <dbReference type="Proteomes" id="UP000005777"/>
    </source>
</evidence>
<organism evidence="2 3">
    <name type="scientific">Scardovia inopinata F0304</name>
    <dbReference type="NCBI Taxonomy" id="641146"/>
    <lineage>
        <taxon>Bacteria</taxon>
        <taxon>Bacillati</taxon>
        <taxon>Actinomycetota</taxon>
        <taxon>Actinomycetes</taxon>
        <taxon>Bifidobacteriales</taxon>
        <taxon>Bifidobacteriaceae</taxon>
        <taxon>Scardovia</taxon>
    </lineage>
</organism>
<dbReference type="Gene3D" id="3.40.190.10">
    <property type="entry name" value="Periplasmic binding protein-like II"/>
    <property type="match status" value="2"/>
</dbReference>
<protein>
    <submittedName>
        <fullName evidence="2">Uncharacterized protein</fullName>
    </submittedName>
</protein>
<dbReference type="InterPro" id="IPR050490">
    <property type="entry name" value="Bact_solute-bd_prot1"/>
</dbReference>
<dbReference type="AlphaFoldDB" id="W5IGW8"/>
<dbReference type="PANTHER" id="PTHR43649">
    <property type="entry name" value="ARABINOSE-BINDING PROTEIN-RELATED"/>
    <property type="match status" value="1"/>
</dbReference>
<gene>
    <name evidence="2" type="ORF">HMPREF9020_01177</name>
</gene>
<keyword evidence="1" id="KW-0732">Signal</keyword>